<proteinExistence type="predicted"/>
<reference evidence="2 3" key="1">
    <citation type="journal article" date="2012" name="Proc. Natl. Acad. Sci. U.S.A.">
        <title>Comparative genomics of Ceriporiopsis subvermispora and Phanerochaete chrysosporium provide insight into selective ligninolysis.</title>
        <authorList>
            <person name="Fernandez-Fueyo E."/>
            <person name="Ruiz-Duenas F.J."/>
            <person name="Ferreira P."/>
            <person name="Floudas D."/>
            <person name="Hibbett D.S."/>
            <person name="Canessa P."/>
            <person name="Larrondo L.F."/>
            <person name="James T.Y."/>
            <person name="Seelenfreund D."/>
            <person name="Lobos S."/>
            <person name="Polanco R."/>
            <person name="Tello M."/>
            <person name="Honda Y."/>
            <person name="Watanabe T."/>
            <person name="Watanabe T."/>
            <person name="Ryu J.S."/>
            <person name="Kubicek C.P."/>
            <person name="Schmoll M."/>
            <person name="Gaskell J."/>
            <person name="Hammel K.E."/>
            <person name="St John F.J."/>
            <person name="Vanden Wymelenberg A."/>
            <person name="Sabat G."/>
            <person name="Splinter BonDurant S."/>
            <person name="Syed K."/>
            <person name="Yadav J.S."/>
            <person name="Doddapaneni H."/>
            <person name="Subramanian V."/>
            <person name="Lavin J.L."/>
            <person name="Oguiza J.A."/>
            <person name="Perez G."/>
            <person name="Pisabarro A.G."/>
            <person name="Ramirez L."/>
            <person name="Santoyo F."/>
            <person name="Master E."/>
            <person name="Coutinho P.M."/>
            <person name="Henrissat B."/>
            <person name="Lombard V."/>
            <person name="Magnuson J.K."/>
            <person name="Kuees U."/>
            <person name="Hori C."/>
            <person name="Igarashi K."/>
            <person name="Samejima M."/>
            <person name="Held B.W."/>
            <person name="Barry K.W."/>
            <person name="LaButti K.M."/>
            <person name="Lapidus A."/>
            <person name="Lindquist E.A."/>
            <person name="Lucas S.M."/>
            <person name="Riley R."/>
            <person name="Salamov A.A."/>
            <person name="Hoffmeister D."/>
            <person name="Schwenk D."/>
            <person name="Hadar Y."/>
            <person name="Yarden O."/>
            <person name="de Vries R.P."/>
            <person name="Wiebenga A."/>
            <person name="Stenlid J."/>
            <person name="Eastwood D."/>
            <person name="Grigoriev I.V."/>
            <person name="Berka R.M."/>
            <person name="Blanchette R.A."/>
            <person name="Kersten P."/>
            <person name="Martinez A.T."/>
            <person name="Vicuna R."/>
            <person name="Cullen D."/>
        </authorList>
    </citation>
    <scope>NUCLEOTIDE SEQUENCE [LARGE SCALE GENOMIC DNA]</scope>
    <source>
        <strain evidence="2 3">B</strain>
    </source>
</reference>
<protein>
    <submittedName>
        <fullName evidence="2">Uncharacterized protein</fullName>
    </submittedName>
</protein>
<evidence type="ECO:0000313" key="2">
    <source>
        <dbReference type="EMBL" id="EMD38931.1"/>
    </source>
</evidence>
<keyword evidence="3" id="KW-1185">Reference proteome</keyword>
<dbReference type="AlphaFoldDB" id="M2RJI0"/>
<sequence>MTVPPRGGVPADLAVCPPPPSASISFHAHRAGSRSVTRTAWRDHVVASSAGGPPEKRVNTAVPLQPEVPL</sequence>
<dbReference type="HOGENOM" id="CLU_2757564_0_0_1"/>
<gene>
    <name evidence="2" type="ORF">CERSUDRAFT_112641</name>
</gene>
<name>M2RJI0_CERS8</name>
<feature type="region of interest" description="Disordered" evidence="1">
    <location>
        <begin position="47"/>
        <end position="70"/>
    </location>
</feature>
<dbReference type="Proteomes" id="UP000016930">
    <property type="component" value="Unassembled WGS sequence"/>
</dbReference>
<evidence type="ECO:0000313" key="3">
    <source>
        <dbReference type="Proteomes" id="UP000016930"/>
    </source>
</evidence>
<organism evidence="2 3">
    <name type="scientific">Ceriporiopsis subvermispora (strain B)</name>
    <name type="common">White-rot fungus</name>
    <name type="synonym">Gelatoporia subvermispora</name>
    <dbReference type="NCBI Taxonomy" id="914234"/>
    <lineage>
        <taxon>Eukaryota</taxon>
        <taxon>Fungi</taxon>
        <taxon>Dikarya</taxon>
        <taxon>Basidiomycota</taxon>
        <taxon>Agaricomycotina</taxon>
        <taxon>Agaricomycetes</taxon>
        <taxon>Polyporales</taxon>
        <taxon>Gelatoporiaceae</taxon>
        <taxon>Gelatoporia</taxon>
    </lineage>
</organism>
<dbReference type="EMBL" id="KB445794">
    <property type="protein sequence ID" value="EMD38931.1"/>
    <property type="molecule type" value="Genomic_DNA"/>
</dbReference>
<accession>M2RJI0</accession>
<evidence type="ECO:0000256" key="1">
    <source>
        <dbReference type="SAM" id="MobiDB-lite"/>
    </source>
</evidence>